<dbReference type="GO" id="GO:0008270">
    <property type="term" value="F:zinc ion binding"/>
    <property type="evidence" value="ECO:0007669"/>
    <property type="project" value="UniProtKB-KW"/>
</dbReference>
<sequence>MSDSNTSPSLTLWSVDASSETEDLSTEYDPPSSPRHTSNKSMDRLITFKRMSDSNTTPSFTLRKQLVDDSSDSSDEREDLSTEYDPPSSPRQISTKSISPPFLLKRLLHSKISPRSQRTVTNWSDFLVRTRSSSSYESGKSSSDSGAPSSISFKSDRSMDRPITFKWMSDSNTSPSLTLSEPSVDDSSDSSDEREDLSLVQNGILPASLCSNQGKDQICPVLLNMDEEISVVQWIKPNSPAASYISMRSNQSMDPPLKFRQKSDVMGFNEALSPAPTVASLQSDQSMDPPSSFNRMAKGMSSPSMVDSLSPRPTSVKSDQSVVQRKPDRKRACYTMKLMREHLWCSCCKNTLMEPVSIPCGHSFCKHCIKSYWKKPSPAGGYRCPRCRKRFQTRPSLKLNITLANVVQTQQQTCTSPRPLTRSYAGPRDVACDICIGRKIRAVKSCRTCLVSYCETHVRGHYTVEVLRKHTLIEPTNGLEQGVASNTPAEYVPQDLITQMQQLQNKVKEMEVKLEVLVSSISGVQRPAKRKRTELEDDSVSEVRDCAVPNQ</sequence>
<feature type="region of interest" description="Disordered" evidence="5">
    <location>
        <begin position="528"/>
        <end position="551"/>
    </location>
</feature>
<dbReference type="EMBL" id="JABFDY010000028">
    <property type="protein sequence ID" value="KAF7686698.1"/>
    <property type="molecule type" value="Genomic_DNA"/>
</dbReference>
<dbReference type="AlphaFoldDB" id="A0A8T0A696"/>
<name>A0A8T0A696_SILME</name>
<feature type="compositionally biased region" description="Polar residues" evidence="5">
    <location>
        <begin position="301"/>
        <end position="323"/>
    </location>
</feature>
<feature type="compositionally biased region" description="Polar residues" evidence="5">
    <location>
        <begin position="279"/>
        <end position="294"/>
    </location>
</feature>
<dbReference type="Proteomes" id="UP000606274">
    <property type="component" value="Unassembled WGS sequence"/>
</dbReference>
<evidence type="ECO:0000256" key="1">
    <source>
        <dbReference type="ARBA" id="ARBA00022723"/>
    </source>
</evidence>
<protein>
    <recommendedName>
        <fullName evidence="6">RING-type domain-containing protein</fullName>
    </recommendedName>
</protein>
<feature type="compositionally biased region" description="Acidic residues" evidence="5">
    <location>
        <begin position="183"/>
        <end position="195"/>
    </location>
</feature>
<feature type="region of interest" description="Disordered" evidence="5">
    <location>
        <begin position="134"/>
        <end position="196"/>
    </location>
</feature>
<feature type="region of interest" description="Disordered" evidence="5">
    <location>
        <begin position="277"/>
        <end position="323"/>
    </location>
</feature>
<feature type="compositionally biased region" description="Acidic residues" evidence="5">
    <location>
        <begin position="69"/>
        <end position="82"/>
    </location>
</feature>
<evidence type="ECO:0000256" key="3">
    <source>
        <dbReference type="ARBA" id="ARBA00022833"/>
    </source>
</evidence>
<gene>
    <name evidence="7" type="ORF">HF521_015091</name>
</gene>
<dbReference type="InterPro" id="IPR051051">
    <property type="entry name" value="E3_ubiq-ligase_TRIM/RNF"/>
</dbReference>
<reference evidence="7" key="1">
    <citation type="submission" date="2020-08" db="EMBL/GenBank/DDBJ databases">
        <title>Chromosome-level assembly of Southern catfish (Silurus meridionalis) provides insights into visual adaptation to the nocturnal and benthic lifestyles.</title>
        <authorList>
            <person name="Zhang Y."/>
            <person name="Wang D."/>
            <person name="Peng Z."/>
        </authorList>
    </citation>
    <scope>NUCLEOTIDE SEQUENCE</scope>
    <source>
        <strain evidence="7">SWU-2019-XX</strain>
        <tissue evidence="7">Muscle</tissue>
    </source>
</reference>
<feature type="compositionally biased region" description="Polar residues" evidence="5">
    <location>
        <begin position="53"/>
        <end position="62"/>
    </location>
</feature>
<accession>A0A8T0A696</accession>
<feature type="compositionally biased region" description="Low complexity" evidence="5">
    <location>
        <begin position="134"/>
        <end position="152"/>
    </location>
</feature>
<dbReference type="Pfam" id="PF15227">
    <property type="entry name" value="zf-C3HC4_4"/>
    <property type="match status" value="1"/>
</dbReference>
<keyword evidence="1" id="KW-0479">Metal-binding</keyword>
<keyword evidence="3" id="KW-0862">Zinc</keyword>
<keyword evidence="8" id="KW-1185">Reference proteome</keyword>
<dbReference type="Gene3D" id="4.10.830.40">
    <property type="match status" value="1"/>
</dbReference>
<evidence type="ECO:0000259" key="6">
    <source>
        <dbReference type="PROSITE" id="PS50089"/>
    </source>
</evidence>
<dbReference type="PANTHER" id="PTHR25465">
    <property type="entry name" value="B-BOX DOMAIN CONTAINING"/>
    <property type="match status" value="1"/>
</dbReference>
<dbReference type="Gene3D" id="3.30.40.10">
    <property type="entry name" value="Zinc/RING finger domain, C3HC4 (zinc finger)"/>
    <property type="match status" value="1"/>
</dbReference>
<evidence type="ECO:0000313" key="8">
    <source>
        <dbReference type="Proteomes" id="UP000606274"/>
    </source>
</evidence>
<evidence type="ECO:0000256" key="2">
    <source>
        <dbReference type="ARBA" id="ARBA00022771"/>
    </source>
</evidence>
<organism evidence="7 8">
    <name type="scientific">Silurus meridionalis</name>
    <name type="common">Southern catfish</name>
    <name type="synonym">Silurus soldatovi meridionalis</name>
    <dbReference type="NCBI Taxonomy" id="175797"/>
    <lineage>
        <taxon>Eukaryota</taxon>
        <taxon>Metazoa</taxon>
        <taxon>Chordata</taxon>
        <taxon>Craniata</taxon>
        <taxon>Vertebrata</taxon>
        <taxon>Euteleostomi</taxon>
        <taxon>Actinopterygii</taxon>
        <taxon>Neopterygii</taxon>
        <taxon>Teleostei</taxon>
        <taxon>Ostariophysi</taxon>
        <taxon>Siluriformes</taxon>
        <taxon>Siluridae</taxon>
        <taxon>Silurus</taxon>
    </lineage>
</organism>
<dbReference type="SMART" id="SM00184">
    <property type="entry name" value="RING"/>
    <property type="match status" value="1"/>
</dbReference>
<evidence type="ECO:0000313" key="7">
    <source>
        <dbReference type="EMBL" id="KAF7686698.1"/>
    </source>
</evidence>
<keyword evidence="2 4" id="KW-0863">Zinc-finger</keyword>
<dbReference type="CDD" id="cd19802">
    <property type="entry name" value="Bbox1_TRIM8-like"/>
    <property type="match status" value="1"/>
</dbReference>
<proteinExistence type="predicted"/>
<dbReference type="InterPro" id="IPR017907">
    <property type="entry name" value="Znf_RING_CS"/>
</dbReference>
<dbReference type="PANTHER" id="PTHR25465:SF5">
    <property type="entry name" value="E3 UBIQUITIN_ISG15 LIGASE TRIM25-RELATED"/>
    <property type="match status" value="1"/>
</dbReference>
<feature type="compositionally biased region" description="Polar residues" evidence="5">
    <location>
        <begin position="169"/>
        <end position="178"/>
    </location>
</feature>
<dbReference type="PROSITE" id="PS50089">
    <property type="entry name" value="ZF_RING_2"/>
    <property type="match status" value="1"/>
</dbReference>
<comment type="caution">
    <text evidence="7">The sequence shown here is derived from an EMBL/GenBank/DDBJ whole genome shotgun (WGS) entry which is preliminary data.</text>
</comment>
<evidence type="ECO:0000256" key="5">
    <source>
        <dbReference type="SAM" id="MobiDB-lite"/>
    </source>
</evidence>
<dbReference type="PROSITE" id="PS00518">
    <property type="entry name" value="ZF_RING_1"/>
    <property type="match status" value="1"/>
</dbReference>
<feature type="domain" description="RING-type" evidence="6">
    <location>
        <begin position="345"/>
        <end position="388"/>
    </location>
</feature>
<dbReference type="InterPro" id="IPR001841">
    <property type="entry name" value="Znf_RING"/>
</dbReference>
<dbReference type="SUPFAM" id="SSF57850">
    <property type="entry name" value="RING/U-box"/>
    <property type="match status" value="1"/>
</dbReference>
<feature type="compositionally biased region" description="Polar residues" evidence="5">
    <location>
        <begin position="1"/>
        <end position="18"/>
    </location>
</feature>
<feature type="region of interest" description="Disordered" evidence="5">
    <location>
        <begin position="1"/>
        <end position="97"/>
    </location>
</feature>
<dbReference type="InterPro" id="IPR013083">
    <property type="entry name" value="Znf_RING/FYVE/PHD"/>
</dbReference>
<evidence type="ECO:0000256" key="4">
    <source>
        <dbReference type="PROSITE-ProRule" id="PRU00175"/>
    </source>
</evidence>